<name>A0AAF0TKC9_SOLVR</name>
<accession>A0AAF0TKC9</accession>
<dbReference type="AlphaFoldDB" id="A0AAF0TKC9"/>
<proteinExistence type="predicted"/>
<organism evidence="2 3">
    <name type="scientific">Solanum verrucosum</name>
    <dbReference type="NCBI Taxonomy" id="315347"/>
    <lineage>
        <taxon>Eukaryota</taxon>
        <taxon>Viridiplantae</taxon>
        <taxon>Streptophyta</taxon>
        <taxon>Embryophyta</taxon>
        <taxon>Tracheophyta</taxon>
        <taxon>Spermatophyta</taxon>
        <taxon>Magnoliopsida</taxon>
        <taxon>eudicotyledons</taxon>
        <taxon>Gunneridae</taxon>
        <taxon>Pentapetalae</taxon>
        <taxon>asterids</taxon>
        <taxon>lamiids</taxon>
        <taxon>Solanales</taxon>
        <taxon>Solanaceae</taxon>
        <taxon>Solanoideae</taxon>
        <taxon>Solaneae</taxon>
        <taxon>Solanum</taxon>
    </lineage>
</organism>
<evidence type="ECO:0000313" key="3">
    <source>
        <dbReference type="Proteomes" id="UP001234989"/>
    </source>
</evidence>
<evidence type="ECO:0000259" key="1">
    <source>
        <dbReference type="Pfam" id="PF03732"/>
    </source>
</evidence>
<dbReference type="InterPro" id="IPR005162">
    <property type="entry name" value="Retrotrans_gag_dom"/>
</dbReference>
<feature type="domain" description="Retrotransposon gag" evidence="1">
    <location>
        <begin position="94"/>
        <end position="160"/>
    </location>
</feature>
<protein>
    <recommendedName>
        <fullName evidence="1">Retrotransposon gag domain-containing protein</fullName>
    </recommendedName>
</protein>
<reference evidence="2" key="1">
    <citation type="submission" date="2023-08" db="EMBL/GenBank/DDBJ databases">
        <title>A de novo genome assembly of Solanum verrucosum Schlechtendal, a Mexican diploid species geographically isolated from the other diploid A-genome species in potato relatives.</title>
        <authorList>
            <person name="Hosaka K."/>
        </authorList>
    </citation>
    <scope>NUCLEOTIDE SEQUENCE</scope>
    <source>
        <tissue evidence="2">Young leaves</tissue>
    </source>
</reference>
<gene>
    <name evidence="2" type="ORF">MTR67_012488</name>
</gene>
<dbReference type="EMBL" id="CP133614">
    <property type="protein sequence ID" value="WMV19103.1"/>
    <property type="molecule type" value="Genomic_DNA"/>
</dbReference>
<sequence length="272" mass="32076">MISFLIRCYAFQIMPPCRAYISNPNARNANAVPPVPFRMYSFEMLSNFWPIASPIRTTNRFQFLQIPRVRDFVQMNFLEFLGSQVGKDPQNFIDEVKKIFAVMFFPRELRKAKAQEFMNLRQGSMSVQEYGLKFTQLSRYAPHMVAYPRVQVSKFLFGVSDLVKIECRNAMLLEDMNISRLMTHAQQVERDKFKEQRENQQEVADTLRIRVFLRMNPPSFTGSSVIEDPENFGEELHKVFKIMHVANIERMELAAYLMKGVARIWFDQWKKN</sequence>
<keyword evidence="3" id="KW-1185">Reference proteome</keyword>
<evidence type="ECO:0000313" key="2">
    <source>
        <dbReference type="EMBL" id="WMV19103.1"/>
    </source>
</evidence>
<dbReference type="Proteomes" id="UP001234989">
    <property type="component" value="Chromosome 3"/>
</dbReference>
<dbReference type="Pfam" id="PF03732">
    <property type="entry name" value="Retrotrans_gag"/>
    <property type="match status" value="1"/>
</dbReference>